<dbReference type="GO" id="GO:0004673">
    <property type="term" value="F:protein histidine kinase activity"/>
    <property type="evidence" value="ECO:0007669"/>
    <property type="project" value="UniProtKB-EC"/>
</dbReference>
<proteinExistence type="predicted"/>
<evidence type="ECO:0000256" key="8">
    <source>
        <dbReference type="ARBA" id="ARBA00022643"/>
    </source>
</evidence>
<keyword evidence="6" id="KW-0716">Sensory transduction</keyword>
<gene>
    <name evidence="19" type="ORF">E0D97_08665</name>
</gene>
<evidence type="ECO:0000256" key="4">
    <source>
        <dbReference type="ARBA" id="ARBA00022543"/>
    </source>
</evidence>
<dbReference type="GO" id="GO:0005524">
    <property type="term" value="F:ATP binding"/>
    <property type="evidence" value="ECO:0007669"/>
    <property type="project" value="UniProtKB-KW"/>
</dbReference>
<evidence type="ECO:0000256" key="5">
    <source>
        <dbReference type="ARBA" id="ARBA00022553"/>
    </source>
</evidence>
<evidence type="ECO:0000256" key="3">
    <source>
        <dbReference type="ARBA" id="ARBA00021740"/>
    </source>
</evidence>
<feature type="domain" description="PAC" evidence="18">
    <location>
        <begin position="95"/>
        <end position="151"/>
    </location>
</feature>
<keyword evidence="11" id="KW-0547">Nucleotide-binding</keyword>
<evidence type="ECO:0000256" key="15">
    <source>
        <dbReference type="ARBA" id="ARBA00023026"/>
    </source>
</evidence>
<dbReference type="PROSITE" id="PS50112">
    <property type="entry name" value="PAS"/>
    <property type="match status" value="1"/>
</dbReference>
<evidence type="ECO:0000256" key="7">
    <source>
        <dbReference type="ARBA" id="ARBA00022630"/>
    </source>
</evidence>
<comment type="caution">
    <text evidence="19">The sequence shown here is derived from an EMBL/GenBank/DDBJ whole genome shotgun (WGS) entry which is preliminary data.</text>
</comment>
<dbReference type="AlphaFoldDB" id="A0A4R0PC99"/>
<dbReference type="Proteomes" id="UP000291301">
    <property type="component" value="Unassembled WGS sequence"/>
</dbReference>
<organism evidence="19 20">
    <name type="scientific">Oricola cellulosilytica</name>
    <dbReference type="NCBI Taxonomy" id="1429082"/>
    <lineage>
        <taxon>Bacteria</taxon>
        <taxon>Pseudomonadati</taxon>
        <taxon>Pseudomonadota</taxon>
        <taxon>Alphaproteobacteria</taxon>
        <taxon>Hyphomicrobiales</taxon>
        <taxon>Ahrensiaceae</taxon>
        <taxon>Oricola</taxon>
    </lineage>
</organism>
<evidence type="ECO:0000256" key="11">
    <source>
        <dbReference type="ARBA" id="ARBA00022741"/>
    </source>
</evidence>
<dbReference type="InterPro" id="IPR036890">
    <property type="entry name" value="HATPase_C_sf"/>
</dbReference>
<comment type="catalytic activity">
    <reaction evidence="1">
        <text>ATP + protein L-histidine = ADP + protein N-phospho-L-histidine.</text>
        <dbReference type="EC" id="2.7.13.3"/>
    </reaction>
</comment>
<dbReference type="SMART" id="SM00911">
    <property type="entry name" value="HWE_HK"/>
    <property type="match status" value="1"/>
</dbReference>
<dbReference type="Gene3D" id="2.10.70.100">
    <property type="match status" value="2"/>
</dbReference>
<evidence type="ECO:0000256" key="1">
    <source>
        <dbReference type="ARBA" id="ARBA00000085"/>
    </source>
</evidence>
<dbReference type="OrthoDB" id="341208at2"/>
<dbReference type="InterPro" id="IPR000700">
    <property type="entry name" value="PAS-assoc_C"/>
</dbReference>
<evidence type="ECO:0000313" key="20">
    <source>
        <dbReference type="Proteomes" id="UP000291301"/>
    </source>
</evidence>
<evidence type="ECO:0000256" key="16">
    <source>
        <dbReference type="ARBA" id="ARBA00023170"/>
    </source>
</evidence>
<dbReference type="PANTHER" id="PTHR41523">
    <property type="entry name" value="TWO-COMPONENT SYSTEM SENSOR PROTEIN"/>
    <property type="match status" value="1"/>
</dbReference>
<dbReference type="InterPro" id="IPR013655">
    <property type="entry name" value="PAS_fold_3"/>
</dbReference>
<accession>A0A4R0PC99</accession>
<evidence type="ECO:0000256" key="10">
    <source>
        <dbReference type="ARBA" id="ARBA00022737"/>
    </source>
</evidence>
<keyword evidence="14" id="KW-0157">Chromophore</keyword>
<dbReference type="InterPro" id="IPR035965">
    <property type="entry name" value="PAS-like_dom_sf"/>
</dbReference>
<dbReference type="EMBL" id="SJST01000003">
    <property type="protein sequence ID" value="TCD14153.1"/>
    <property type="molecule type" value="Genomic_DNA"/>
</dbReference>
<name>A0A4R0PC99_9HYPH</name>
<evidence type="ECO:0000256" key="9">
    <source>
        <dbReference type="ARBA" id="ARBA00022679"/>
    </source>
</evidence>
<dbReference type="InterPro" id="IPR001610">
    <property type="entry name" value="PAC"/>
</dbReference>
<keyword evidence="5" id="KW-0597">Phosphoprotein</keyword>
<dbReference type="RefSeq" id="WP_131567895.1">
    <property type="nucleotide sequence ID" value="NZ_JAINFK010000002.1"/>
</dbReference>
<keyword evidence="8" id="KW-0288">FMN</keyword>
<evidence type="ECO:0000259" key="18">
    <source>
        <dbReference type="PROSITE" id="PS50113"/>
    </source>
</evidence>
<keyword evidence="7" id="KW-0285">Flavoprotein</keyword>
<evidence type="ECO:0000259" key="17">
    <source>
        <dbReference type="PROSITE" id="PS50112"/>
    </source>
</evidence>
<keyword evidence="9" id="KW-0808">Transferase</keyword>
<dbReference type="InterPro" id="IPR011102">
    <property type="entry name" value="Sig_transdc_His_kinase_HWE"/>
</dbReference>
<keyword evidence="20" id="KW-1185">Reference proteome</keyword>
<evidence type="ECO:0000256" key="2">
    <source>
        <dbReference type="ARBA" id="ARBA00012438"/>
    </source>
</evidence>
<evidence type="ECO:0000256" key="14">
    <source>
        <dbReference type="ARBA" id="ARBA00022991"/>
    </source>
</evidence>
<dbReference type="Pfam" id="PF08447">
    <property type="entry name" value="PAS_3"/>
    <property type="match status" value="2"/>
</dbReference>
<dbReference type="EC" id="2.7.13.3" evidence="2"/>
<evidence type="ECO:0000313" key="19">
    <source>
        <dbReference type="EMBL" id="TCD14153.1"/>
    </source>
</evidence>
<dbReference type="Pfam" id="PF07536">
    <property type="entry name" value="HWE_HK"/>
    <property type="match status" value="1"/>
</dbReference>
<feature type="domain" description="PAS" evidence="17">
    <location>
        <begin position="19"/>
        <end position="90"/>
    </location>
</feature>
<dbReference type="GO" id="GO:0009881">
    <property type="term" value="F:photoreceptor activity"/>
    <property type="evidence" value="ECO:0007669"/>
    <property type="project" value="UniProtKB-KW"/>
</dbReference>
<keyword evidence="13" id="KW-0067">ATP-binding</keyword>
<evidence type="ECO:0000256" key="13">
    <source>
        <dbReference type="ARBA" id="ARBA00022840"/>
    </source>
</evidence>
<dbReference type="CDD" id="cd00130">
    <property type="entry name" value="PAS"/>
    <property type="match status" value="2"/>
</dbReference>
<keyword evidence="12" id="KW-0418">Kinase</keyword>
<keyword evidence="16" id="KW-0675">Receptor</keyword>
<dbReference type="PANTHER" id="PTHR41523:SF7">
    <property type="entry name" value="HISTIDINE KINASE"/>
    <property type="match status" value="1"/>
</dbReference>
<dbReference type="SUPFAM" id="SSF55785">
    <property type="entry name" value="PYP-like sensor domain (PAS domain)"/>
    <property type="match status" value="2"/>
</dbReference>
<feature type="domain" description="PAC" evidence="18">
    <location>
        <begin position="227"/>
        <end position="279"/>
    </location>
</feature>
<keyword evidence="15" id="KW-0843">Virulence</keyword>
<keyword evidence="10" id="KW-0677">Repeat</keyword>
<evidence type="ECO:0000256" key="6">
    <source>
        <dbReference type="ARBA" id="ARBA00022606"/>
    </source>
</evidence>
<keyword evidence="4" id="KW-0600">Photoreceptor protein</keyword>
<sequence length="481" mass="54261">MAQAAFDQSTQPQYGGSESEFRLDLALRAAQIGIWDWDLRTDRMEYTPRAREIFGFGDNEEITLDRVRGTTHPDDATRTRALARRSLDPAIRERSPYEYRIRRANTGEVRWVLAFGEPIFAEENGISKAVRYVGTVQDITDRKAAEHALRESETRLRLAIDASKMAVWEVDLATDEVSKSKNLNRIFGFPEEYTPTLDELRMRYAPGERERVQKAGRAAMDNGMAEFEIEYECVRLDGQRRWLLLRAEIIRKPDGTPTRVIGVLADIDDKKRTAEQQKLILGELNHRMKNTLAVVQSVVSQTFRDEKVDPDILRKCRERIHALASANDVLVHGNWSHSDLGMLVAKIIEPFHDRNSDAFKLDGPDLQLPSAMNVPLAMTLHELSTNAVKYGALSRDGGQVEITWRGGHDGAITIDWRERGGPKVRPPAKTGFGSRLLEKGLSSQLGRIDLDYRPDGLLCSIQLSTLENGATTDLSAHHMFG</sequence>
<dbReference type="Gene3D" id="3.30.450.20">
    <property type="entry name" value="PAS domain"/>
    <property type="match status" value="2"/>
</dbReference>
<protein>
    <recommendedName>
        <fullName evidence="3">Blue-light-activated histidine kinase</fullName>
        <ecNumber evidence="2">2.7.13.3</ecNumber>
    </recommendedName>
</protein>
<reference evidence="19 20" key="1">
    <citation type="journal article" date="2015" name="Antonie Van Leeuwenhoek">
        <title>Oricola cellulosilytica gen. nov., sp. nov., a cellulose-degrading bacterium of the family Phyllobacteriaceae isolated from surface seashore water, and emended descriptions of Mesorhizobium loti and Phyllobacterium myrsinacearum.</title>
        <authorList>
            <person name="Hameed A."/>
            <person name="Shahina M."/>
            <person name="Lai W.A."/>
            <person name="Lin S.Y."/>
            <person name="Young L.S."/>
            <person name="Liu Y.C."/>
            <person name="Hsu Y.H."/>
            <person name="Young C.C."/>
        </authorList>
    </citation>
    <scope>NUCLEOTIDE SEQUENCE [LARGE SCALE GENOMIC DNA]</scope>
    <source>
        <strain evidence="19 20">KCTC 52183</strain>
    </source>
</reference>
<dbReference type="PROSITE" id="PS50113">
    <property type="entry name" value="PAC"/>
    <property type="match status" value="2"/>
</dbReference>
<evidence type="ECO:0000256" key="12">
    <source>
        <dbReference type="ARBA" id="ARBA00022777"/>
    </source>
</evidence>
<dbReference type="Gene3D" id="3.30.565.10">
    <property type="entry name" value="Histidine kinase-like ATPase, C-terminal domain"/>
    <property type="match status" value="1"/>
</dbReference>
<dbReference type="SMART" id="SM00086">
    <property type="entry name" value="PAC"/>
    <property type="match status" value="2"/>
</dbReference>
<dbReference type="NCBIfam" id="TIGR00229">
    <property type="entry name" value="sensory_box"/>
    <property type="match status" value="2"/>
</dbReference>
<dbReference type="InterPro" id="IPR000014">
    <property type="entry name" value="PAS"/>
</dbReference>